<dbReference type="EMBL" id="BSYO01000024">
    <property type="protein sequence ID" value="GMH22119.1"/>
    <property type="molecule type" value="Genomic_DNA"/>
</dbReference>
<evidence type="ECO:0000313" key="2">
    <source>
        <dbReference type="EMBL" id="GMH22119.1"/>
    </source>
</evidence>
<accession>A0AAD3T3R6</accession>
<sequence length="136" mass="14279">MTIAAGIFQYSEDTGGGCIPGGCRHPQIKEQKPEAPKWHCQSCFVEGPQGPDWSKKNVAGGEDKVRGVKEGGDRLGETKGGGQGRIQISQGRGIALVRVTLSELTAHWCMTLSAEDGADGLEAGALCKMLCHATGI</sequence>
<keyword evidence="3" id="KW-1185">Reference proteome</keyword>
<evidence type="ECO:0000256" key="1">
    <source>
        <dbReference type="SAM" id="MobiDB-lite"/>
    </source>
</evidence>
<name>A0AAD3T3R6_NEPGR</name>
<reference evidence="2" key="1">
    <citation type="submission" date="2023-05" db="EMBL/GenBank/DDBJ databases">
        <title>Nepenthes gracilis genome sequencing.</title>
        <authorList>
            <person name="Fukushima K."/>
        </authorList>
    </citation>
    <scope>NUCLEOTIDE SEQUENCE</scope>
    <source>
        <strain evidence="2">SING2019-196</strain>
    </source>
</reference>
<feature type="region of interest" description="Disordered" evidence="1">
    <location>
        <begin position="54"/>
        <end position="84"/>
    </location>
</feature>
<feature type="compositionally biased region" description="Basic and acidic residues" evidence="1">
    <location>
        <begin position="61"/>
        <end position="77"/>
    </location>
</feature>
<organism evidence="2 3">
    <name type="scientific">Nepenthes gracilis</name>
    <name type="common">Slender pitcher plant</name>
    <dbReference type="NCBI Taxonomy" id="150966"/>
    <lineage>
        <taxon>Eukaryota</taxon>
        <taxon>Viridiplantae</taxon>
        <taxon>Streptophyta</taxon>
        <taxon>Embryophyta</taxon>
        <taxon>Tracheophyta</taxon>
        <taxon>Spermatophyta</taxon>
        <taxon>Magnoliopsida</taxon>
        <taxon>eudicotyledons</taxon>
        <taxon>Gunneridae</taxon>
        <taxon>Pentapetalae</taxon>
        <taxon>Caryophyllales</taxon>
        <taxon>Nepenthaceae</taxon>
        <taxon>Nepenthes</taxon>
    </lineage>
</organism>
<gene>
    <name evidence="2" type="ORF">Nepgr_023962</name>
</gene>
<proteinExistence type="predicted"/>
<comment type="caution">
    <text evidence="2">The sequence shown here is derived from an EMBL/GenBank/DDBJ whole genome shotgun (WGS) entry which is preliminary data.</text>
</comment>
<evidence type="ECO:0000313" key="3">
    <source>
        <dbReference type="Proteomes" id="UP001279734"/>
    </source>
</evidence>
<dbReference type="Proteomes" id="UP001279734">
    <property type="component" value="Unassembled WGS sequence"/>
</dbReference>
<protein>
    <submittedName>
        <fullName evidence="2">Uncharacterized protein</fullName>
    </submittedName>
</protein>
<dbReference type="AlphaFoldDB" id="A0AAD3T3R6"/>